<dbReference type="SMART" id="SM00155">
    <property type="entry name" value="PLDc"/>
    <property type="match status" value="2"/>
</dbReference>
<dbReference type="Pfam" id="PF13396">
    <property type="entry name" value="PLDc_N"/>
    <property type="match status" value="1"/>
</dbReference>
<dbReference type="GO" id="GO:0008808">
    <property type="term" value="F:cardiolipin synthase activity"/>
    <property type="evidence" value="ECO:0007669"/>
    <property type="project" value="TreeGrafter"/>
</dbReference>
<evidence type="ECO:0000256" key="6">
    <source>
        <dbReference type="SAM" id="Phobius"/>
    </source>
</evidence>
<keyword evidence="5 6" id="KW-0472">Membrane</keyword>
<keyword evidence="3 6" id="KW-0812">Transmembrane</keyword>
<accession>A0A0F9PI65</accession>
<evidence type="ECO:0000256" key="2">
    <source>
        <dbReference type="ARBA" id="ARBA00022475"/>
    </source>
</evidence>
<dbReference type="AlphaFoldDB" id="A0A0F9PI65"/>
<dbReference type="CDD" id="cd09163">
    <property type="entry name" value="PLDc_CLS_unchar2_2"/>
    <property type="match status" value="1"/>
</dbReference>
<protein>
    <recommendedName>
        <fullName evidence="7">PLD phosphodiesterase domain-containing protein</fullName>
    </recommendedName>
</protein>
<dbReference type="GO" id="GO:0005886">
    <property type="term" value="C:plasma membrane"/>
    <property type="evidence" value="ECO:0007669"/>
    <property type="project" value="UniProtKB-SubCell"/>
</dbReference>
<evidence type="ECO:0000256" key="3">
    <source>
        <dbReference type="ARBA" id="ARBA00022692"/>
    </source>
</evidence>
<evidence type="ECO:0000256" key="5">
    <source>
        <dbReference type="ARBA" id="ARBA00023136"/>
    </source>
</evidence>
<dbReference type="PANTHER" id="PTHR21248:SF22">
    <property type="entry name" value="PHOSPHOLIPASE D"/>
    <property type="match status" value="1"/>
</dbReference>
<dbReference type="InterPro" id="IPR025202">
    <property type="entry name" value="PLD-like_dom"/>
</dbReference>
<dbReference type="PROSITE" id="PS50035">
    <property type="entry name" value="PLD"/>
    <property type="match status" value="2"/>
</dbReference>
<feature type="domain" description="PLD phosphodiesterase" evidence="7">
    <location>
        <begin position="207"/>
        <end position="234"/>
    </location>
</feature>
<keyword evidence="4 6" id="KW-1133">Transmembrane helix</keyword>
<dbReference type="CDD" id="cd09157">
    <property type="entry name" value="PLDc_CLS_unchar2_1"/>
    <property type="match status" value="1"/>
</dbReference>
<dbReference type="InterPro" id="IPR001736">
    <property type="entry name" value="PLipase_D/transphosphatidylase"/>
</dbReference>
<dbReference type="SUPFAM" id="SSF56024">
    <property type="entry name" value="Phospholipase D/nuclease"/>
    <property type="match status" value="2"/>
</dbReference>
<evidence type="ECO:0000313" key="8">
    <source>
        <dbReference type="EMBL" id="KKN31520.1"/>
    </source>
</evidence>
<comment type="subcellular location">
    <subcellularLocation>
        <location evidence="1">Cell membrane</location>
        <topology evidence="1">Multi-pass membrane protein</topology>
    </subcellularLocation>
</comment>
<gene>
    <name evidence="8" type="ORF">LCGC14_0823150</name>
</gene>
<dbReference type="GO" id="GO:0032049">
    <property type="term" value="P:cardiolipin biosynthetic process"/>
    <property type="evidence" value="ECO:0007669"/>
    <property type="project" value="UniProtKB-ARBA"/>
</dbReference>
<dbReference type="PANTHER" id="PTHR21248">
    <property type="entry name" value="CARDIOLIPIN SYNTHASE"/>
    <property type="match status" value="1"/>
</dbReference>
<evidence type="ECO:0000256" key="1">
    <source>
        <dbReference type="ARBA" id="ARBA00004651"/>
    </source>
</evidence>
<dbReference type="Gene3D" id="3.30.870.10">
    <property type="entry name" value="Endonuclease Chain A"/>
    <property type="match status" value="2"/>
</dbReference>
<proteinExistence type="predicted"/>
<sequence length="469" mass="52992">MQLLSILFLILLHLGPASYSVYHILLYKRDSRAALGWIMSCIFIPYGGPVAYFFFGINRVRSRARSIKRQLFKIPFESGFAKRAINVAEGAELDKIAERITGTALSAGNNITIYHNGDEAYPAMLKSIAAAKQRILLTTYILKTDETGQAFIDALSQANQRGVEVKVILDGIGELYSLTKPSKLLKRYGISVAKFTPPRLFPPNIYINMRNHRKLLIIDNDFAYAGGMNISDEHRDTPLKARRITDIHFGFEGPVIKGLVDTFYDDWLIASNTKLDCSLPPPRQFSEGHHCRVIPEDPDESLDALSLTIQSLISAAKHSISIMTPYFIPSREMIAALQSASMRGVNVRIVLPGKNNLMYVHWANRNMLSELLAWNVNIFYQPAPFCHSKLFCVDTQYSLVGSANLDPRSLRLNYELGIEIFSHTINQQLTQHIDETISKSRAITFEELECRKILIRLRDSVMSLFSPYL</sequence>
<evidence type="ECO:0000256" key="4">
    <source>
        <dbReference type="ARBA" id="ARBA00022989"/>
    </source>
</evidence>
<feature type="transmembrane region" description="Helical" evidence="6">
    <location>
        <begin position="33"/>
        <end position="55"/>
    </location>
</feature>
<feature type="domain" description="PLD phosphodiesterase" evidence="7">
    <location>
        <begin position="387"/>
        <end position="409"/>
    </location>
</feature>
<reference evidence="8" key="1">
    <citation type="journal article" date="2015" name="Nature">
        <title>Complex archaea that bridge the gap between prokaryotes and eukaryotes.</title>
        <authorList>
            <person name="Spang A."/>
            <person name="Saw J.H."/>
            <person name="Jorgensen S.L."/>
            <person name="Zaremba-Niedzwiedzka K."/>
            <person name="Martijn J."/>
            <person name="Lind A.E."/>
            <person name="van Eijk R."/>
            <person name="Schleper C."/>
            <person name="Guy L."/>
            <person name="Ettema T.J."/>
        </authorList>
    </citation>
    <scope>NUCLEOTIDE SEQUENCE</scope>
</reference>
<evidence type="ECO:0000259" key="7">
    <source>
        <dbReference type="PROSITE" id="PS50035"/>
    </source>
</evidence>
<dbReference type="InterPro" id="IPR027379">
    <property type="entry name" value="CLS_N"/>
</dbReference>
<dbReference type="Pfam" id="PF13091">
    <property type="entry name" value="PLDc_2"/>
    <property type="match status" value="2"/>
</dbReference>
<organism evidence="8">
    <name type="scientific">marine sediment metagenome</name>
    <dbReference type="NCBI Taxonomy" id="412755"/>
    <lineage>
        <taxon>unclassified sequences</taxon>
        <taxon>metagenomes</taxon>
        <taxon>ecological metagenomes</taxon>
    </lineage>
</organism>
<name>A0A0F9PI65_9ZZZZ</name>
<dbReference type="EMBL" id="LAZR01002323">
    <property type="protein sequence ID" value="KKN31520.1"/>
    <property type="molecule type" value="Genomic_DNA"/>
</dbReference>
<keyword evidence="2" id="KW-1003">Cell membrane</keyword>
<comment type="caution">
    <text evidence="8">The sequence shown here is derived from an EMBL/GenBank/DDBJ whole genome shotgun (WGS) entry which is preliminary data.</text>
</comment>